<dbReference type="InterPro" id="IPR011701">
    <property type="entry name" value="MFS"/>
</dbReference>
<feature type="transmembrane region" description="Helical" evidence="5">
    <location>
        <begin position="296"/>
        <end position="317"/>
    </location>
</feature>
<comment type="caution">
    <text evidence="7">The sequence shown here is derived from an EMBL/GenBank/DDBJ whole genome shotgun (WGS) entry which is preliminary data.</text>
</comment>
<sequence length="449" mass="46495">MSPSLQEALDSGRMSRFQWRAIVICVLLNTLDGFDVLVMSFTGKTISGEWHLDSGTLGLLLSSGLAGMALGALLVAPWADRIGRRPVILAGLIVAAVGMMLSSASQNWQQLGTLRLVTGVGIGAVLACSNVIAGEFASQRWRGLAVSLNSTGYAIGATVGGLSSVALIDHYGWRSVFLAGGTATLVVVPLTFWLLPESLDFLITRRPRNALDRVNSLARRMGHPELTALPDPPRAEQSRPAGFRPLLAGELRRPTLTLWAAFFLVMAAFYFVTSWTPTLLVEAGMSSNQGLTGGTLLNLGGIFGTALLGALAARFALISVLRAYLLLAGALVTVFAASTGVLALAFATGAVIGVAVNGCIAGLYALTPAVYSTHLRATGVGAAISVGRVGAIIAPSAAGWLLHSGWTPRGLYVATGVVFAAAGLLLFTMRAKRPATGAAPMAEPAGSAS</sequence>
<dbReference type="Gene3D" id="1.20.1250.20">
    <property type="entry name" value="MFS general substrate transporter like domains"/>
    <property type="match status" value="1"/>
</dbReference>
<feature type="transmembrane region" description="Helical" evidence="5">
    <location>
        <begin position="55"/>
        <end position="75"/>
    </location>
</feature>
<evidence type="ECO:0000259" key="6">
    <source>
        <dbReference type="PROSITE" id="PS50850"/>
    </source>
</evidence>
<evidence type="ECO:0000256" key="2">
    <source>
        <dbReference type="ARBA" id="ARBA00022692"/>
    </source>
</evidence>
<feature type="transmembrane region" description="Helical" evidence="5">
    <location>
        <begin position="21"/>
        <end position="43"/>
    </location>
</feature>
<evidence type="ECO:0000256" key="1">
    <source>
        <dbReference type="ARBA" id="ARBA00004651"/>
    </source>
</evidence>
<feature type="transmembrane region" description="Helical" evidence="5">
    <location>
        <begin position="256"/>
        <end position="276"/>
    </location>
</feature>
<dbReference type="InterPro" id="IPR005829">
    <property type="entry name" value="Sugar_transporter_CS"/>
</dbReference>
<feature type="domain" description="Major facilitator superfamily (MFS) profile" evidence="6">
    <location>
        <begin position="21"/>
        <end position="434"/>
    </location>
</feature>
<reference evidence="8" key="1">
    <citation type="journal article" date="2019" name="Int. J. Syst. Evol. Microbiol.">
        <title>The Global Catalogue of Microorganisms (GCM) 10K type strain sequencing project: providing services to taxonomists for standard genome sequencing and annotation.</title>
        <authorList>
            <consortium name="The Broad Institute Genomics Platform"/>
            <consortium name="The Broad Institute Genome Sequencing Center for Infectious Disease"/>
            <person name="Wu L."/>
            <person name="Ma J."/>
        </authorList>
    </citation>
    <scope>NUCLEOTIDE SEQUENCE [LARGE SCALE GENOMIC DNA]</scope>
    <source>
        <strain evidence="8">JCM 4376</strain>
    </source>
</reference>
<dbReference type="Proteomes" id="UP000660675">
    <property type="component" value="Unassembled WGS sequence"/>
</dbReference>
<evidence type="ECO:0000313" key="8">
    <source>
        <dbReference type="Proteomes" id="UP000660675"/>
    </source>
</evidence>
<dbReference type="PROSITE" id="PS50850">
    <property type="entry name" value="MFS"/>
    <property type="match status" value="1"/>
</dbReference>
<name>A0ABQ2VX89_9ACTN</name>
<dbReference type="PROSITE" id="PS00216">
    <property type="entry name" value="SUGAR_TRANSPORT_1"/>
    <property type="match status" value="1"/>
</dbReference>
<keyword evidence="8" id="KW-1185">Reference proteome</keyword>
<feature type="transmembrane region" description="Helical" evidence="5">
    <location>
        <begin position="352"/>
        <end position="371"/>
    </location>
</feature>
<proteinExistence type="predicted"/>
<evidence type="ECO:0000256" key="3">
    <source>
        <dbReference type="ARBA" id="ARBA00022989"/>
    </source>
</evidence>
<keyword evidence="4 5" id="KW-0472">Membrane</keyword>
<evidence type="ECO:0000313" key="7">
    <source>
        <dbReference type="EMBL" id="GGV82964.1"/>
    </source>
</evidence>
<dbReference type="PROSITE" id="PS00217">
    <property type="entry name" value="SUGAR_TRANSPORT_2"/>
    <property type="match status" value="1"/>
</dbReference>
<keyword evidence="2 5" id="KW-0812">Transmembrane</keyword>
<dbReference type="InterPro" id="IPR036259">
    <property type="entry name" value="MFS_trans_sf"/>
</dbReference>
<feature type="transmembrane region" description="Helical" evidence="5">
    <location>
        <begin position="409"/>
        <end position="427"/>
    </location>
</feature>
<dbReference type="Pfam" id="PF07690">
    <property type="entry name" value="MFS_1"/>
    <property type="match status" value="1"/>
</dbReference>
<gene>
    <name evidence="7" type="ORF">GCM10015535_25100</name>
</gene>
<comment type="subcellular location">
    <subcellularLocation>
        <location evidence="1">Cell membrane</location>
        <topology evidence="1">Multi-pass membrane protein</topology>
    </subcellularLocation>
</comment>
<dbReference type="InterPro" id="IPR020846">
    <property type="entry name" value="MFS_dom"/>
</dbReference>
<dbReference type="SUPFAM" id="SSF103473">
    <property type="entry name" value="MFS general substrate transporter"/>
    <property type="match status" value="1"/>
</dbReference>
<evidence type="ECO:0000256" key="5">
    <source>
        <dbReference type="SAM" id="Phobius"/>
    </source>
</evidence>
<dbReference type="PANTHER" id="PTHR23508">
    <property type="entry name" value="CARBOXYLIC ACID TRANSPORTER PROTEIN HOMOLOG"/>
    <property type="match status" value="1"/>
</dbReference>
<feature type="transmembrane region" description="Helical" evidence="5">
    <location>
        <begin position="174"/>
        <end position="195"/>
    </location>
</feature>
<organism evidence="7 8">
    <name type="scientific">Streptomyces gelaticus</name>
    <dbReference type="NCBI Taxonomy" id="285446"/>
    <lineage>
        <taxon>Bacteria</taxon>
        <taxon>Bacillati</taxon>
        <taxon>Actinomycetota</taxon>
        <taxon>Actinomycetes</taxon>
        <taxon>Kitasatosporales</taxon>
        <taxon>Streptomycetaceae</taxon>
        <taxon>Streptomyces</taxon>
    </lineage>
</organism>
<feature type="transmembrane region" description="Helical" evidence="5">
    <location>
        <begin position="87"/>
        <end position="108"/>
    </location>
</feature>
<feature type="transmembrane region" description="Helical" evidence="5">
    <location>
        <begin position="383"/>
        <end position="403"/>
    </location>
</feature>
<feature type="transmembrane region" description="Helical" evidence="5">
    <location>
        <begin position="114"/>
        <end position="133"/>
    </location>
</feature>
<feature type="transmembrane region" description="Helical" evidence="5">
    <location>
        <begin position="324"/>
        <end position="346"/>
    </location>
</feature>
<protein>
    <submittedName>
        <fullName evidence="7">MFS transporter</fullName>
    </submittedName>
</protein>
<accession>A0ABQ2VX89</accession>
<evidence type="ECO:0000256" key="4">
    <source>
        <dbReference type="ARBA" id="ARBA00023136"/>
    </source>
</evidence>
<dbReference type="EMBL" id="BMTF01000007">
    <property type="protein sequence ID" value="GGV82964.1"/>
    <property type="molecule type" value="Genomic_DNA"/>
</dbReference>
<feature type="transmembrane region" description="Helical" evidence="5">
    <location>
        <begin position="145"/>
        <end position="168"/>
    </location>
</feature>
<dbReference type="PANTHER" id="PTHR23508:SF10">
    <property type="entry name" value="CARBOXYLIC ACID TRANSPORTER PROTEIN HOMOLOG"/>
    <property type="match status" value="1"/>
</dbReference>
<dbReference type="CDD" id="cd17365">
    <property type="entry name" value="MFS_PcaK_like"/>
    <property type="match status" value="1"/>
</dbReference>
<keyword evidence="3 5" id="KW-1133">Transmembrane helix</keyword>